<sequence length="103" mass="11926">MPKSSNTITTAEDMLKRILHMLEESQERSTSGNGTSNVCRIYTNKELMKLLGVESRYLKNLRDNGYLSYSRHGDKFWYTQNDVDTFLRRFKYEAFANIGGCIG</sequence>
<dbReference type="Proteomes" id="UP000460317">
    <property type="component" value="Unassembled WGS sequence"/>
</dbReference>
<dbReference type="InterPro" id="IPR009061">
    <property type="entry name" value="DNA-bd_dom_put_sf"/>
</dbReference>
<dbReference type="AlphaFoldDB" id="A0A7J5JWR7"/>
<dbReference type="SUPFAM" id="SSF46955">
    <property type="entry name" value="Putative DNA-binding domain"/>
    <property type="match status" value="1"/>
</dbReference>
<accession>A0A7J5JWR7</accession>
<reference evidence="1 2" key="1">
    <citation type="journal article" date="2019" name="Nat. Med.">
        <title>A library of human gut bacterial isolates paired with longitudinal multiomics data enables mechanistic microbiome research.</title>
        <authorList>
            <person name="Poyet M."/>
            <person name="Groussin M."/>
            <person name="Gibbons S.M."/>
            <person name="Avila-Pacheco J."/>
            <person name="Jiang X."/>
            <person name="Kearney S.M."/>
            <person name="Perrotta A.R."/>
            <person name="Berdy B."/>
            <person name="Zhao S."/>
            <person name="Lieberman T.D."/>
            <person name="Swanson P.K."/>
            <person name="Smith M."/>
            <person name="Roesemann S."/>
            <person name="Alexander J.E."/>
            <person name="Rich S.A."/>
            <person name="Livny J."/>
            <person name="Vlamakis H."/>
            <person name="Clish C."/>
            <person name="Bullock K."/>
            <person name="Deik A."/>
            <person name="Scott J."/>
            <person name="Pierce K.A."/>
            <person name="Xavier R.J."/>
            <person name="Alm E.J."/>
        </authorList>
    </citation>
    <scope>NUCLEOTIDE SEQUENCE [LARGE SCALE GENOMIC DNA]</scope>
    <source>
        <strain evidence="1 2">BIOML-A165</strain>
    </source>
</reference>
<proteinExistence type="predicted"/>
<dbReference type="RefSeq" id="WP_130041011.1">
    <property type="nucleotide sequence ID" value="NZ_RCXW01000001.1"/>
</dbReference>
<name>A0A7J5JWR7_BACT4</name>
<dbReference type="PANTHER" id="PTHR34585:SF22">
    <property type="entry name" value="HELIX-TURN-HELIX DOMAIN-CONTAINING PROTEIN"/>
    <property type="match status" value="1"/>
</dbReference>
<comment type="caution">
    <text evidence="1">The sequence shown here is derived from an EMBL/GenBank/DDBJ whole genome shotgun (WGS) entry which is preliminary data.</text>
</comment>
<evidence type="ECO:0000313" key="2">
    <source>
        <dbReference type="Proteomes" id="UP000460317"/>
    </source>
</evidence>
<dbReference type="PANTHER" id="PTHR34585">
    <property type="match status" value="1"/>
</dbReference>
<protein>
    <submittedName>
        <fullName evidence="1">Helix-turn-helix domain-containing protein</fullName>
    </submittedName>
</protein>
<organism evidence="1 2">
    <name type="scientific">Bacteroides thetaiotaomicron</name>
    <dbReference type="NCBI Taxonomy" id="818"/>
    <lineage>
        <taxon>Bacteria</taxon>
        <taxon>Pseudomonadati</taxon>
        <taxon>Bacteroidota</taxon>
        <taxon>Bacteroidia</taxon>
        <taxon>Bacteroidales</taxon>
        <taxon>Bacteroidaceae</taxon>
        <taxon>Bacteroides</taxon>
    </lineage>
</organism>
<evidence type="ECO:0000313" key="1">
    <source>
        <dbReference type="EMBL" id="KAB4455516.1"/>
    </source>
</evidence>
<gene>
    <name evidence="1" type="ORF">GAN93_00550</name>
</gene>
<dbReference type="EMBL" id="WCSB01000001">
    <property type="protein sequence ID" value="KAB4455516.1"/>
    <property type="molecule type" value="Genomic_DNA"/>
</dbReference>